<sequence>MSTSDILATLSLIISCAAFIMPYWRDHKAKNKEKRKEFLEIFTRSPWSNEGDVLTTPKAHYTLDLKKGDGLSNVYGTLWINVDERYYEFSGDIDSKGVLKTKMKMPIGKWGAYIAKAKFSYSEETDKITYIFDGFIDNKEMASENDVLDTVQQLWRAPTA</sequence>
<accession>A0ABV1ZGL2</accession>
<organism evidence="2 3">
    <name type="scientific">Enterobacter intestinihominis</name>
    <dbReference type="NCBI Taxonomy" id="3133180"/>
    <lineage>
        <taxon>Bacteria</taxon>
        <taxon>Pseudomonadati</taxon>
        <taxon>Pseudomonadota</taxon>
        <taxon>Gammaproteobacteria</taxon>
        <taxon>Enterobacterales</taxon>
        <taxon>Enterobacteriaceae</taxon>
        <taxon>Enterobacter</taxon>
    </lineage>
</organism>
<gene>
    <name evidence="2" type="ORF">ABMC12_14955</name>
</gene>
<keyword evidence="3" id="KW-1185">Reference proteome</keyword>
<proteinExistence type="predicted"/>
<dbReference type="RefSeq" id="WP_063160386.1">
    <property type="nucleotide sequence ID" value="NZ_JBBNPZ010000015.1"/>
</dbReference>
<evidence type="ECO:0000313" key="2">
    <source>
        <dbReference type="EMBL" id="MES0427570.1"/>
    </source>
</evidence>
<keyword evidence="1" id="KW-0812">Transmembrane</keyword>
<evidence type="ECO:0000313" key="3">
    <source>
        <dbReference type="Proteomes" id="UP001467192"/>
    </source>
</evidence>
<keyword evidence="1" id="KW-0472">Membrane</keyword>
<dbReference type="Proteomes" id="UP001467192">
    <property type="component" value="Unassembled WGS sequence"/>
</dbReference>
<evidence type="ECO:0000256" key="1">
    <source>
        <dbReference type="SAM" id="Phobius"/>
    </source>
</evidence>
<keyword evidence="1" id="KW-1133">Transmembrane helix</keyword>
<comment type="caution">
    <text evidence="2">The sequence shown here is derived from an EMBL/GenBank/DDBJ whole genome shotgun (WGS) entry which is preliminary data.</text>
</comment>
<name>A0ABV1ZGL2_9ENTR</name>
<reference evidence="3" key="1">
    <citation type="journal article" date="2024" name="Commun. Biol.">
        <title>Bacillamide D produced by Bacillus cereus from the mouse intestinal bacterial collection (miBC) is a potent cytotoxin in vitro.</title>
        <authorList>
            <person name="Hohmann M."/>
            <person name="Brunner V."/>
            <person name="Johannes W."/>
            <person name="Schum D."/>
            <person name="Carroll L.M."/>
            <person name="Liu T."/>
            <person name="Sasaki D."/>
            <person name="Bosch J."/>
            <person name="Clavel T."/>
            <person name="Sieber S.A."/>
            <person name="Zeller G."/>
            <person name="Tschurtschenthaler M."/>
            <person name="Janssen K.P."/>
            <person name="Gulder T.A.M."/>
        </authorList>
    </citation>
    <scope>NUCLEOTIDE SEQUENCE [LARGE SCALE GENOMIC DNA]</scope>
    <source>
        <strain evidence="3">LK_304 Iso 8</strain>
    </source>
</reference>
<protein>
    <submittedName>
        <fullName evidence="2">Uncharacterized protein</fullName>
    </submittedName>
</protein>
<feature type="transmembrane region" description="Helical" evidence="1">
    <location>
        <begin position="6"/>
        <end position="24"/>
    </location>
</feature>
<dbReference type="EMBL" id="JBEBZA010000015">
    <property type="protein sequence ID" value="MES0427570.1"/>
    <property type="molecule type" value="Genomic_DNA"/>
</dbReference>